<feature type="transmembrane region" description="Helical" evidence="1">
    <location>
        <begin position="46"/>
        <end position="69"/>
    </location>
</feature>
<feature type="transmembrane region" description="Helical" evidence="1">
    <location>
        <begin position="173"/>
        <end position="195"/>
    </location>
</feature>
<feature type="transmembrane region" description="Helical" evidence="1">
    <location>
        <begin position="81"/>
        <end position="104"/>
    </location>
</feature>
<name>A0A7K3W135_9ACTN</name>
<gene>
    <name evidence="2" type="ORF">GCU56_10690</name>
</gene>
<sequence length="205" mass="20229">MTAPVPRPPLLIAGVAGALTVAAGLAGALGWPVPDRTTSGWQVADVAPSLLLLVAGGAALCLVVAAVLVRPATLGSPLATGAWWAMAVVAAAALVWHDLFLAALNDTGGPVIPVFDWLFAFVPAFVVALAGRRHGRAVQLRAAVGTGVVTVPLVALGSALTDGSTGVLTALAGGLYGAILFGVGPLAVATLLTLTPGDRPAATAR</sequence>
<keyword evidence="1" id="KW-0812">Transmembrane</keyword>
<dbReference type="EMBL" id="JAAGWF010000010">
    <property type="protein sequence ID" value="NEK58338.1"/>
    <property type="molecule type" value="Genomic_DNA"/>
</dbReference>
<comment type="caution">
    <text evidence="2">The sequence shown here is derived from an EMBL/GenBank/DDBJ whole genome shotgun (WGS) entry which is preliminary data.</text>
</comment>
<evidence type="ECO:0000313" key="3">
    <source>
        <dbReference type="Proteomes" id="UP000470246"/>
    </source>
</evidence>
<organism evidence="2 3">
    <name type="scientific">Geodermatophilus sabuli</name>
    <dbReference type="NCBI Taxonomy" id="1564158"/>
    <lineage>
        <taxon>Bacteria</taxon>
        <taxon>Bacillati</taxon>
        <taxon>Actinomycetota</taxon>
        <taxon>Actinomycetes</taxon>
        <taxon>Geodermatophilales</taxon>
        <taxon>Geodermatophilaceae</taxon>
        <taxon>Geodermatophilus</taxon>
    </lineage>
</organism>
<keyword evidence="3" id="KW-1185">Reference proteome</keyword>
<feature type="transmembrane region" description="Helical" evidence="1">
    <location>
        <begin position="110"/>
        <end position="130"/>
    </location>
</feature>
<dbReference type="Proteomes" id="UP000470246">
    <property type="component" value="Unassembled WGS sequence"/>
</dbReference>
<keyword evidence="1" id="KW-0472">Membrane</keyword>
<evidence type="ECO:0000256" key="1">
    <source>
        <dbReference type="SAM" id="Phobius"/>
    </source>
</evidence>
<dbReference type="RefSeq" id="WP_163481721.1">
    <property type="nucleotide sequence ID" value="NZ_JAAGWF010000010.1"/>
</dbReference>
<proteinExistence type="predicted"/>
<protein>
    <submittedName>
        <fullName evidence="2">Uncharacterized protein</fullName>
    </submittedName>
</protein>
<dbReference type="AlphaFoldDB" id="A0A7K3W135"/>
<reference evidence="2 3" key="1">
    <citation type="submission" date="2020-02" db="EMBL/GenBank/DDBJ databases">
        <title>Geodermatophilus sabuli CPCC 205279 I12A-02694.</title>
        <authorList>
            <person name="Jiang Z."/>
        </authorList>
    </citation>
    <scope>NUCLEOTIDE SEQUENCE [LARGE SCALE GENOMIC DNA]</scope>
    <source>
        <strain evidence="2 3">I12A-02694</strain>
    </source>
</reference>
<feature type="transmembrane region" description="Helical" evidence="1">
    <location>
        <begin position="142"/>
        <end position="161"/>
    </location>
</feature>
<evidence type="ECO:0000313" key="2">
    <source>
        <dbReference type="EMBL" id="NEK58338.1"/>
    </source>
</evidence>
<keyword evidence="1" id="KW-1133">Transmembrane helix</keyword>
<accession>A0A7K3W135</accession>